<evidence type="ECO:0000313" key="1">
    <source>
        <dbReference type="EMBL" id="EEG34645.1"/>
    </source>
</evidence>
<gene>
    <name evidence="1" type="ORF">NEIFLAOT_00264</name>
</gene>
<dbReference type="GeneID" id="49970985"/>
<protein>
    <recommendedName>
        <fullName evidence="3">Lipoprotein</fullName>
    </recommendedName>
</protein>
<dbReference type="Proteomes" id="UP000004457">
    <property type="component" value="Unassembled WGS sequence"/>
</dbReference>
<dbReference type="AlphaFoldDB" id="C0EK22"/>
<organism evidence="1 2">
    <name type="scientific">Neisseria flavescens NRL30031/H210</name>
    <dbReference type="NCBI Taxonomy" id="546264"/>
    <lineage>
        <taxon>Bacteria</taxon>
        <taxon>Pseudomonadati</taxon>
        <taxon>Pseudomonadota</taxon>
        <taxon>Betaproteobacteria</taxon>
        <taxon>Neisseriales</taxon>
        <taxon>Neisseriaceae</taxon>
        <taxon>Neisseria</taxon>
    </lineage>
</organism>
<name>C0EK22_NEIFL</name>
<dbReference type="PROSITE" id="PS51257">
    <property type="entry name" value="PROKAR_LIPOPROTEIN"/>
    <property type="match status" value="1"/>
</dbReference>
<evidence type="ECO:0000313" key="2">
    <source>
        <dbReference type="Proteomes" id="UP000004457"/>
    </source>
</evidence>
<dbReference type="EMBL" id="ACEN01000005">
    <property type="protein sequence ID" value="EEG34645.1"/>
    <property type="molecule type" value="Genomic_DNA"/>
</dbReference>
<proteinExistence type="predicted"/>
<comment type="caution">
    <text evidence="1">The sequence shown here is derived from an EMBL/GenBank/DDBJ whole genome shotgun (WGS) entry which is preliminary data.</text>
</comment>
<evidence type="ECO:0008006" key="3">
    <source>
        <dbReference type="Google" id="ProtNLM"/>
    </source>
</evidence>
<keyword evidence="2" id="KW-1185">Reference proteome</keyword>
<reference evidence="1 2" key="1">
    <citation type="submission" date="2009-01" db="EMBL/GenBank/DDBJ databases">
        <authorList>
            <person name="Fulton L."/>
            <person name="Clifton S."/>
            <person name="Chinwalla A.T."/>
            <person name="Mitreva M."/>
            <person name="Sodergren E."/>
            <person name="Weinstock G."/>
            <person name="Clifton S."/>
            <person name="Dooling D.J."/>
            <person name="Fulton B."/>
            <person name="Minx P."/>
            <person name="Pepin K.H."/>
            <person name="Johnson M."/>
            <person name="Bhonagiri V."/>
            <person name="Nash W.E."/>
            <person name="Mardis E.R."/>
            <person name="Wilson R.K."/>
        </authorList>
    </citation>
    <scope>NUCLEOTIDE SEQUENCE [LARGE SCALE GENOMIC DNA]</scope>
    <source>
        <strain evidence="1 2">NRL30031/H210</strain>
    </source>
</reference>
<dbReference type="RefSeq" id="WP_003679097.1">
    <property type="nucleotide sequence ID" value="NZ_ACEN01000005.1"/>
</dbReference>
<sequence>MMKTATVLALGLSTLAAGCTFEGFRLPPDAALDWKLCNERKIYPDIHIPPGESIERQREMLRQMGLRDKRKDDDMYACGYNPIAGGGREADACVRKKGWYVWRNDIFPENKIYEQCQHD</sequence>
<accession>C0EK22</accession>